<evidence type="ECO:0000313" key="21">
    <source>
        <dbReference type="Proteomes" id="UP000695562"/>
    </source>
</evidence>
<evidence type="ECO:0000256" key="3">
    <source>
        <dbReference type="ARBA" id="ARBA00004496"/>
    </source>
</evidence>
<dbReference type="UniPathway" id="UPA00850"/>
<comment type="caution">
    <text evidence="20">The sequence shown here is derived from an EMBL/GenBank/DDBJ whole genome shotgun (WGS) entry which is preliminary data.</text>
</comment>
<evidence type="ECO:0000256" key="8">
    <source>
        <dbReference type="ARBA" id="ARBA00022598"/>
    </source>
</evidence>
<dbReference type="GO" id="GO:0005759">
    <property type="term" value="C:mitochondrial matrix"/>
    <property type="evidence" value="ECO:0007669"/>
    <property type="project" value="UniProtKB-SubCell"/>
</dbReference>
<dbReference type="SUPFAM" id="SSF53244">
    <property type="entry name" value="MurD-like peptide ligases, peptide-binding domain"/>
    <property type="match status" value="1"/>
</dbReference>
<evidence type="ECO:0000256" key="7">
    <source>
        <dbReference type="ARBA" id="ARBA00022563"/>
    </source>
</evidence>
<dbReference type="Proteomes" id="UP000695562">
    <property type="component" value="Unassembled WGS sequence"/>
</dbReference>
<evidence type="ECO:0000256" key="18">
    <source>
        <dbReference type="PIRSR" id="PIRSR038895-1"/>
    </source>
</evidence>
<name>A0A8J4PRB3_9MYCE</name>
<comment type="function">
    <text evidence="17">Catalyzes conversion of folates to polyglutamate derivatives allowing concentration of folate compounds in the cell and the intracellular retention of these cofactors, which are important substrates for most of the folate-dependent enzymes that are involved in one-carbon transfer reactions involved in purine, pyrimidine and amino acid synthesis.</text>
</comment>
<dbReference type="GO" id="GO:0006730">
    <property type="term" value="P:one-carbon metabolic process"/>
    <property type="evidence" value="ECO:0007669"/>
    <property type="project" value="UniProtKB-KW"/>
</dbReference>
<gene>
    <name evidence="20" type="ORF">CYY_005887</name>
</gene>
<dbReference type="GO" id="GO:0005743">
    <property type="term" value="C:mitochondrial inner membrane"/>
    <property type="evidence" value="ECO:0007669"/>
    <property type="project" value="UniProtKB-SubCell"/>
</dbReference>
<evidence type="ECO:0000256" key="13">
    <source>
        <dbReference type="ARBA" id="ARBA00022842"/>
    </source>
</evidence>
<keyword evidence="11" id="KW-0999">Mitochondrion inner membrane</keyword>
<evidence type="ECO:0000256" key="16">
    <source>
        <dbReference type="ARBA" id="ARBA00047493"/>
    </source>
</evidence>
<keyword evidence="15" id="KW-0472">Membrane</keyword>
<reference evidence="20" key="1">
    <citation type="submission" date="2020-01" db="EMBL/GenBank/DDBJ databases">
        <title>Development of genomics and gene disruption for Polysphondylium violaceum indicates a role for the polyketide synthase stlB in stalk morphogenesis.</title>
        <authorList>
            <person name="Narita B."/>
            <person name="Kawabe Y."/>
            <person name="Kin K."/>
            <person name="Saito T."/>
            <person name="Gibbs R."/>
            <person name="Kuspa A."/>
            <person name="Muzny D."/>
            <person name="Queller D."/>
            <person name="Richards S."/>
            <person name="Strassman J."/>
            <person name="Sucgang R."/>
            <person name="Worley K."/>
            <person name="Schaap P."/>
        </authorList>
    </citation>
    <scope>NUCLEOTIDE SEQUENCE</scope>
    <source>
        <strain evidence="20">QSvi11</strain>
    </source>
</reference>
<sequence length="608" mass="68426">MNSVKRFLFDTTHQHLLFSSSSSSSLSRSFIQCSRNNRLQCSSNLFINRSIDKNIIKRSISGNTTAANSNSSNSNFTLNHSSDALNSNSNKNIVDMNIHIPVDNTYEEAINTLLSLQSNQGVILSWINQRKNDKEGATKILLEDMLGYCRVLNINLNDKQSVIHVAGTKGKGSTCALVESLIRNQGFSTGLFTSPHLLSPRERIRINGDMISKELFTKYFWIVWDTLRQNYKDQEMPNFFKFLTLLALKTFQEENIECTILEVGIGGRMDSTNIFPRPVATGISALGYDHMNVLGDTLQEIAGEKAGIMKTDIPVFTVSSQPSEAMEVLVKQSKTMSSPLCVAPSLSEYGFNDKISLDGQHQRENCALALALANCWLSKQTKIPLENIYSNVEENKHQYKQYQYNINNYSSAFFKPLSPSIQKAITTCEWAGRAQHYVMDQYPNIDFYLDGAHTPESSLVCLEWWKTVVNSSATKDSDKDTHYIFVYNSTGGRNPKSFLQPFITSIKDKEIPMFDLSIIPSITIDKTLDKNSMLVEKAQVWEDFVVKCFNELSEDSCKVVASKNVDNCLESIIEYSDNGKKKVKVLVTGSLYLVGNALKFLMKDKAFN</sequence>
<comment type="cofactor">
    <cofactor evidence="17">
        <name>a monovalent cation</name>
        <dbReference type="ChEBI" id="CHEBI:60242"/>
    </cofactor>
    <text evidence="17">A monovalent cation.</text>
</comment>
<organism evidence="20 21">
    <name type="scientific">Polysphondylium violaceum</name>
    <dbReference type="NCBI Taxonomy" id="133409"/>
    <lineage>
        <taxon>Eukaryota</taxon>
        <taxon>Amoebozoa</taxon>
        <taxon>Evosea</taxon>
        <taxon>Eumycetozoa</taxon>
        <taxon>Dictyostelia</taxon>
        <taxon>Dictyosteliales</taxon>
        <taxon>Dictyosteliaceae</taxon>
        <taxon>Polysphondylium</taxon>
    </lineage>
</organism>
<keyword evidence="12 18" id="KW-0067">ATP-binding</keyword>
<dbReference type="GO" id="GO:0005829">
    <property type="term" value="C:cytosol"/>
    <property type="evidence" value="ECO:0007669"/>
    <property type="project" value="TreeGrafter"/>
</dbReference>
<feature type="binding site" evidence="18">
    <location>
        <position position="433"/>
    </location>
    <ligand>
        <name>ATP</name>
        <dbReference type="ChEBI" id="CHEBI:30616"/>
    </ligand>
</feature>
<evidence type="ECO:0000256" key="1">
    <source>
        <dbReference type="ARBA" id="ARBA00004273"/>
    </source>
</evidence>
<accession>A0A8J4PRB3</accession>
<dbReference type="EC" id="6.3.2.17" evidence="17"/>
<dbReference type="PANTHER" id="PTHR11136">
    <property type="entry name" value="FOLYLPOLYGLUTAMATE SYNTHASE-RELATED"/>
    <property type="match status" value="1"/>
</dbReference>
<dbReference type="InterPro" id="IPR036565">
    <property type="entry name" value="Mur-like_cat_sf"/>
</dbReference>
<keyword evidence="7 17" id="KW-0554">One-carbon metabolism</keyword>
<dbReference type="AlphaFoldDB" id="A0A8J4PRB3"/>
<proteinExistence type="inferred from homology"/>
<keyword evidence="9 19" id="KW-0479">Metal-binding</keyword>
<dbReference type="OrthoDB" id="5212574at2759"/>
<comment type="subcellular location">
    <subcellularLocation>
        <location evidence="3">Cytoplasm</location>
    </subcellularLocation>
    <subcellularLocation>
        <location evidence="1">Mitochondrion inner membrane</location>
    </subcellularLocation>
    <subcellularLocation>
        <location evidence="2">Mitochondrion matrix</location>
    </subcellularLocation>
</comment>
<evidence type="ECO:0000256" key="15">
    <source>
        <dbReference type="ARBA" id="ARBA00023136"/>
    </source>
</evidence>
<dbReference type="Gene3D" id="3.90.190.20">
    <property type="entry name" value="Mur ligase, C-terminal domain"/>
    <property type="match status" value="1"/>
</dbReference>
<dbReference type="PANTHER" id="PTHR11136:SF5">
    <property type="entry name" value="FOLYLPOLYGLUTAMATE SYNTHASE, MITOCHONDRIAL"/>
    <property type="match status" value="1"/>
</dbReference>
<feature type="binding site" evidence="19">
    <location>
        <position position="194"/>
    </location>
    <ligand>
        <name>Mg(2+)</name>
        <dbReference type="ChEBI" id="CHEBI:18420"/>
        <label>1</label>
    </ligand>
</feature>
<dbReference type="InterPro" id="IPR018109">
    <property type="entry name" value="Folylpolyglutamate_synth_CS"/>
</dbReference>
<evidence type="ECO:0000256" key="10">
    <source>
        <dbReference type="ARBA" id="ARBA00022741"/>
    </source>
</evidence>
<dbReference type="GO" id="GO:0005524">
    <property type="term" value="F:ATP binding"/>
    <property type="evidence" value="ECO:0007669"/>
    <property type="project" value="UniProtKB-KW"/>
</dbReference>
<dbReference type="InterPro" id="IPR023600">
    <property type="entry name" value="Folylpolyglutamate_synth_euk"/>
</dbReference>
<keyword evidence="14" id="KW-0496">Mitochondrion</keyword>
<evidence type="ECO:0000256" key="12">
    <source>
        <dbReference type="ARBA" id="ARBA00022840"/>
    </source>
</evidence>
<keyword evidence="6" id="KW-0963">Cytoplasm</keyword>
<evidence type="ECO:0000256" key="6">
    <source>
        <dbReference type="ARBA" id="ARBA00022490"/>
    </source>
</evidence>
<comment type="pathway">
    <text evidence="4 17">Cofactor biosynthesis; tetrahydrofolylpolyglutamate biosynthesis.</text>
</comment>
<feature type="binding site" evidence="19">
    <location>
        <position position="262"/>
    </location>
    <ligand>
        <name>Mg(2+)</name>
        <dbReference type="ChEBI" id="CHEBI:18420"/>
        <label>1</label>
    </ligand>
</feature>
<evidence type="ECO:0000256" key="14">
    <source>
        <dbReference type="ARBA" id="ARBA00023128"/>
    </source>
</evidence>
<comment type="similarity">
    <text evidence="5 17">Belongs to the folylpolyglutamate synthase family.</text>
</comment>
<dbReference type="PIRSF" id="PIRSF038895">
    <property type="entry name" value="FPGS"/>
    <property type="match status" value="1"/>
</dbReference>
<keyword evidence="8 17" id="KW-0436">Ligase</keyword>
<feature type="binding site" evidence="19">
    <location>
        <position position="290"/>
    </location>
    <ligand>
        <name>Mg(2+)</name>
        <dbReference type="ChEBI" id="CHEBI:18420"/>
        <label>1</label>
    </ligand>
</feature>
<dbReference type="GO" id="GO:0046872">
    <property type="term" value="F:metal ion binding"/>
    <property type="evidence" value="ECO:0007669"/>
    <property type="project" value="UniProtKB-KW"/>
</dbReference>
<keyword evidence="10 18" id="KW-0547">Nucleotide-binding</keyword>
<dbReference type="GO" id="GO:0004326">
    <property type="term" value="F:tetrahydrofolylpolyglutamate synthase activity"/>
    <property type="evidence" value="ECO:0007669"/>
    <property type="project" value="UniProtKB-EC"/>
</dbReference>
<keyword evidence="21" id="KW-1185">Reference proteome</keyword>
<keyword evidence="13 19" id="KW-0460">Magnesium</keyword>
<evidence type="ECO:0000256" key="5">
    <source>
        <dbReference type="ARBA" id="ARBA00008276"/>
    </source>
</evidence>
<dbReference type="Gene3D" id="3.40.1190.10">
    <property type="entry name" value="Mur-like, catalytic domain"/>
    <property type="match status" value="1"/>
</dbReference>
<evidence type="ECO:0000256" key="2">
    <source>
        <dbReference type="ARBA" id="ARBA00004305"/>
    </source>
</evidence>
<dbReference type="FunFam" id="3.40.1190.10:FF:000008">
    <property type="entry name" value="Folylpolyglutamate synthase"/>
    <property type="match status" value="1"/>
</dbReference>
<dbReference type="EMBL" id="AJWJ01000246">
    <property type="protein sequence ID" value="KAF2072813.1"/>
    <property type="molecule type" value="Genomic_DNA"/>
</dbReference>
<comment type="catalytic activity">
    <reaction evidence="16 17">
        <text>(6S)-5,6,7,8-tetrahydrofolyl-(gamma-L-Glu)(n) + L-glutamate + ATP = (6S)-5,6,7,8-tetrahydrofolyl-(gamma-L-Glu)(n+1) + ADP + phosphate + H(+)</text>
        <dbReference type="Rhea" id="RHEA:10580"/>
        <dbReference type="Rhea" id="RHEA-COMP:14738"/>
        <dbReference type="Rhea" id="RHEA-COMP:14740"/>
        <dbReference type="ChEBI" id="CHEBI:15378"/>
        <dbReference type="ChEBI" id="CHEBI:29985"/>
        <dbReference type="ChEBI" id="CHEBI:30616"/>
        <dbReference type="ChEBI" id="CHEBI:43474"/>
        <dbReference type="ChEBI" id="CHEBI:141005"/>
        <dbReference type="ChEBI" id="CHEBI:456216"/>
        <dbReference type="EC" id="6.3.2.17"/>
    </reaction>
</comment>
<evidence type="ECO:0000256" key="19">
    <source>
        <dbReference type="PIRSR" id="PIRSR038895-2"/>
    </source>
</evidence>
<dbReference type="SUPFAM" id="SSF53623">
    <property type="entry name" value="MurD-like peptide ligases, catalytic domain"/>
    <property type="match status" value="1"/>
</dbReference>
<dbReference type="NCBIfam" id="TIGR01499">
    <property type="entry name" value="folC"/>
    <property type="match status" value="1"/>
</dbReference>
<evidence type="ECO:0000256" key="17">
    <source>
        <dbReference type="PIRNR" id="PIRNR038895"/>
    </source>
</evidence>
<dbReference type="InterPro" id="IPR001645">
    <property type="entry name" value="Folylpolyglutamate_synth"/>
</dbReference>
<evidence type="ECO:0000256" key="9">
    <source>
        <dbReference type="ARBA" id="ARBA00022723"/>
    </source>
</evidence>
<evidence type="ECO:0000256" key="11">
    <source>
        <dbReference type="ARBA" id="ARBA00022792"/>
    </source>
</evidence>
<feature type="binding site" evidence="18">
    <location>
        <position position="450"/>
    </location>
    <ligand>
        <name>ATP</name>
        <dbReference type="ChEBI" id="CHEBI:30616"/>
    </ligand>
</feature>
<protein>
    <recommendedName>
        <fullName evidence="17">Folylpolyglutamate synthase</fullName>
        <ecNumber evidence="17">6.3.2.17</ecNumber>
    </recommendedName>
    <alternativeName>
        <fullName evidence="17">Folylpoly-gamma-glutamate synthetase</fullName>
    </alternativeName>
    <alternativeName>
        <fullName evidence="17">Tetrahydrofolylpolyglutamate synthase</fullName>
    </alternativeName>
</protein>
<evidence type="ECO:0000313" key="20">
    <source>
        <dbReference type="EMBL" id="KAF2072813.1"/>
    </source>
</evidence>
<dbReference type="InterPro" id="IPR036615">
    <property type="entry name" value="Mur_ligase_C_dom_sf"/>
</dbReference>
<evidence type="ECO:0000256" key="4">
    <source>
        <dbReference type="ARBA" id="ARBA00005150"/>
    </source>
</evidence>
<dbReference type="PROSITE" id="PS01011">
    <property type="entry name" value="FOLYLPOLYGLU_SYNT_1"/>
    <property type="match status" value="1"/>
</dbReference>